<dbReference type="SUPFAM" id="SSF51322">
    <property type="entry name" value="Cyanovirin-N"/>
    <property type="match status" value="1"/>
</dbReference>
<dbReference type="InterPro" id="IPR036673">
    <property type="entry name" value="Cyanovirin-N_sf"/>
</dbReference>
<evidence type="ECO:0000313" key="3">
    <source>
        <dbReference type="EMBL" id="GJC84782.1"/>
    </source>
</evidence>
<evidence type="ECO:0000259" key="2">
    <source>
        <dbReference type="Pfam" id="PF08881"/>
    </source>
</evidence>
<proteinExistence type="predicted"/>
<keyword evidence="1" id="KW-0732">Signal</keyword>
<dbReference type="EMBL" id="BPPX01000015">
    <property type="protein sequence ID" value="GJC84782.1"/>
    <property type="molecule type" value="Genomic_DNA"/>
</dbReference>
<name>A0AA37GQP1_9PEZI</name>
<feature type="domain" description="Cyanovirin-N" evidence="2">
    <location>
        <begin position="49"/>
        <end position="123"/>
    </location>
</feature>
<keyword evidence="4" id="KW-1185">Reference proteome</keyword>
<gene>
    <name evidence="3" type="ORF">ColLi_07620</name>
</gene>
<accession>A0AA37GQP1</accession>
<evidence type="ECO:0000256" key="1">
    <source>
        <dbReference type="SAM" id="SignalP"/>
    </source>
</evidence>
<dbReference type="InterPro" id="IPR011058">
    <property type="entry name" value="Cyanovirin-N"/>
</dbReference>
<sequence length="219" mass="24192">MVKFLSLTALKGLVLALGAAKFTQAGFLDDDCGFINDGPQFTLRGDGSITTYCNDKICSTVSFTVINLNDCITNVFGDLQPKAEGQYGNFWKSCKDCHIEGTYIKCQCSKHDGSYKESSLNVSKYDAAASFSARPLTNHATQDGIVFNWNGYLACHSQVSNCYPMPWRCKPKDWWPEGWRPKVVDTPCDIWQAAMMTPANLTLPPGLTLSTDLMSGRRA</sequence>
<dbReference type="Proteomes" id="UP001055172">
    <property type="component" value="Unassembled WGS sequence"/>
</dbReference>
<reference evidence="3 4" key="1">
    <citation type="submission" date="2021-07" db="EMBL/GenBank/DDBJ databases">
        <title>Genome data of Colletotrichum spaethianum.</title>
        <authorList>
            <person name="Utami Y.D."/>
            <person name="Hiruma K."/>
        </authorList>
    </citation>
    <scope>NUCLEOTIDE SEQUENCE [LARGE SCALE GENOMIC DNA]</scope>
    <source>
        <strain evidence="3 4">MAFF 242679</strain>
    </source>
</reference>
<evidence type="ECO:0000313" key="4">
    <source>
        <dbReference type="Proteomes" id="UP001055172"/>
    </source>
</evidence>
<feature type="signal peptide" evidence="1">
    <location>
        <begin position="1"/>
        <end position="25"/>
    </location>
</feature>
<organism evidence="3 4">
    <name type="scientific">Colletotrichum liriopes</name>
    <dbReference type="NCBI Taxonomy" id="708192"/>
    <lineage>
        <taxon>Eukaryota</taxon>
        <taxon>Fungi</taxon>
        <taxon>Dikarya</taxon>
        <taxon>Ascomycota</taxon>
        <taxon>Pezizomycotina</taxon>
        <taxon>Sordariomycetes</taxon>
        <taxon>Hypocreomycetidae</taxon>
        <taxon>Glomerellales</taxon>
        <taxon>Glomerellaceae</taxon>
        <taxon>Colletotrichum</taxon>
        <taxon>Colletotrichum spaethianum species complex</taxon>
    </lineage>
</organism>
<protein>
    <recommendedName>
        <fullName evidence="2">Cyanovirin-N domain-containing protein</fullName>
    </recommendedName>
</protein>
<feature type="chain" id="PRO_5041348391" description="Cyanovirin-N domain-containing protein" evidence="1">
    <location>
        <begin position="26"/>
        <end position="219"/>
    </location>
</feature>
<dbReference type="Pfam" id="PF08881">
    <property type="entry name" value="CVNH"/>
    <property type="match status" value="1"/>
</dbReference>
<comment type="caution">
    <text evidence="3">The sequence shown here is derived from an EMBL/GenBank/DDBJ whole genome shotgun (WGS) entry which is preliminary data.</text>
</comment>
<dbReference type="Gene3D" id="2.30.60.10">
    <property type="entry name" value="Cyanovirin-N"/>
    <property type="match status" value="1"/>
</dbReference>
<dbReference type="AlphaFoldDB" id="A0AA37GQP1"/>